<dbReference type="GO" id="GO:0003924">
    <property type="term" value="F:GTPase activity"/>
    <property type="evidence" value="ECO:0007669"/>
    <property type="project" value="InterPro"/>
</dbReference>
<dbReference type="FunFam" id="2.40.30.10:FF:000115">
    <property type="entry name" value="Eukaryotic translation elongation factor 1 alpha"/>
    <property type="match status" value="1"/>
</dbReference>
<dbReference type="Pfam" id="PF03144">
    <property type="entry name" value="GTP_EFTU_D2"/>
    <property type="match status" value="1"/>
</dbReference>
<keyword evidence="1" id="KW-0547">Nucleotide-binding</keyword>
<feature type="domain" description="Tr-type G" evidence="3">
    <location>
        <begin position="6"/>
        <end position="248"/>
    </location>
</feature>
<dbReference type="CDD" id="cd01883">
    <property type="entry name" value="EF1_alpha"/>
    <property type="match status" value="1"/>
</dbReference>
<dbReference type="PANTHER" id="PTHR23115">
    <property type="entry name" value="TRANSLATION FACTOR"/>
    <property type="match status" value="1"/>
</dbReference>
<dbReference type="InterPro" id="IPR009001">
    <property type="entry name" value="Transl_elong_EF1A/Init_IF2_C"/>
</dbReference>
<dbReference type="Pfam" id="PF00009">
    <property type="entry name" value="GTP_EFTU"/>
    <property type="match status" value="1"/>
</dbReference>
<evidence type="ECO:0000256" key="2">
    <source>
        <dbReference type="ARBA" id="ARBA00023134"/>
    </source>
</evidence>
<dbReference type="PROSITE" id="PS51722">
    <property type="entry name" value="G_TR_2"/>
    <property type="match status" value="1"/>
</dbReference>
<dbReference type="SUPFAM" id="SSF50447">
    <property type="entry name" value="Translation proteins"/>
    <property type="match status" value="1"/>
</dbReference>
<dbReference type="EMBL" id="MN738853">
    <property type="protein sequence ID" value="QHT28245.1"/>
    <property type="molecule type" value="Genomic_DNA"/>
</dbReference>
<dbReference type="GO" id="GO:0005525">
    <property type="term" value="F:GTP binding"/>
    <property type="evidence" value="ECO:0007669"/>
    <property type="project" value="UniProtKB-KW"/>
</dbReference>
<dbReference type="Gene3D" id="3.40.50.300">
    <property type="entry name" value="P-loop containing nucleotide triphosphate hydrolases"/>
    <property type="match status" value="1"/>
</dbReference>
<protein>
    <recommendedName>
        <fullName evidence="3">Tr-type G domain-containing protein</fullName>
    </recommendedName>
</protein>
<dbReference type="FunFam" id="2.40.30.10:FF:000159">
    <property type="entry name" value="Translation elongation factor alpha"/>
    <property type="match status" value="1"/>
</dbReference>
<dbReference type="SUPFAM" id="SSF52540">
    <property type="entry name" value="P-loop containing nucleoside triphosphate hydrolases"/>
    <property type="match status" value="1"/>
</dbReference>
<dbReference type="PROSITE" id="PS00301">
    <property type="entry name" value="G_TR_1"/>
    <property type="match status" value="1"/>
</dbReference>
<dbReference type="InterPro" id="IPR027417">
    <property type="entry name" value="P-loop_NTPase"/>
</dbReference>
<dbReference type="AlphaFoldDB" id="A0A6C0ELM8"/>
<accession>A0A6C0ELM8</accession>
<dbReference type="PRINTS" id="PR00315">
    <property type="entry name" value="ELONGATNFCT"/>
</dbReference>
<organism evidence="4">
    <name type="scientific">viral metagenome</name>
    <dbReference type="NCBI Taxonomy" id="1070528"/>
    <lineage>
        <taxon>unclassified sequences</taxon>
        <taxon>metagenomes</taxon>
        <taxon>organismal metagenomes</taxon>
    </lineage>
</organism>
<reference evidence="4" key="1">
    <citation type="journal article" date="2020" name="Nature">
        <title>Giant virus diversity and host interactions through global metagenomics.</title>
        <authorList>
            <person name="Schulz F."/>
            <person name="Roux S."/>
            <person name="Paez-Espino D."/>
            <person name="Jungbluth S."/>
            <person name="Walsh D.A."/>
            <person name="Denef V.J."/>
            <person name="McMahon K.D."/>
            <person name="Konstantinidis K.T."/>
            <person name="Eloe-Fadrosh E.A."/>
            <person name="Kyrpides N.C."/>
            <person name="Woyke T."/>
        </authorList>
    </citation>
    <scope>NUCLEOTIDE SEQUENCE</scope>
    <source>
        <strain evidence="4">GVMAG-M-3300001348-25</strain>
    </source>
</reference>
<name>A0A6C0ELM8_9ZZZZ</name>
<sequence>MSGENKQHISVVVCGHVDAGKSTTTGHLIFKLGGIGERDMQKLQAEADQNGKSSFAFAYYMDKDKAERERGVTINCTTKEFYTDSYHYTIVDAPGHRDYVKNMITGAGCADVALLLVPAEQGGFESAIARGDHATGEVQGQTRQHAKLLGLLGIEKLIVGVNKMDSVDWSEQRFNEIKEEMTKMITTSGFKPKQVAFIPYSGFKGENLVEKTDKMPWYKGWKANISKDEVVEGFTLYDALENLVRPPKRNPDAQLRIPINGIYKIKGVGDVITGRIEQGTLNAGDVVRVAPRGVENLKVFSIEMHHKIWPSAKPGDNIGMNIKGLDKMNMPKVGDVISLQSGKVLEAVESFVAQVSVQEHPGQLKPGFSPCVHVRTGKSACKMSKIHWKVSKKTGDEKQESPPFLERGEQAEIEFIPQQPLYLEDFESCQGLGRIAVMDSNQLVMLGKVMSVKYKPYRKK</sequence>
<proteinExistence type="predicted"/>
<dbReference type="Gene3D" id="2.40.30.10">
    <property type="entry name" value="Translation factors"/>
    <property type="match status" value="2"/>
</dbReference>
<evidence type="ECO:0000313" key="4">
    <source>
        <dbReference type="EMBL" id="QHT28245.1"/>
    </source>
</evidence>
<dbReference type="SUPFAM" id="SSF50465">
    <property type="entry name" value="EF-Tu/eEF-1alpha/eIF2-gamma C-terminal domain"/>
    <property type="match status" value="1"/>
</dbReference>
<dbReference type="InterPro" id="IPR050100">
    <property type="entry name" value="TRAFAC_GTPase_members"/>
</dbReference>
<dbReference type="Pfam" id="PF22594">
    <property type="entry name" value="GTP-eEF1A_C"/>
    <property type="match status" value="1"/>
</dbReference>
<dbReference type="InterPro" id="IPR031157">
    <property type="entry name" value="G_TR_CS"/>
</dbReference>
<evidence type="ECO:0000256" key="1">
    <source>
        <dbReference type="ARBA" id="ARBA00022741"/>
    </source>
</evidence>
<dbReference type="InterPro" id="IPR000795">
    <property type="entry name" value="T_Tr_GTP-bd_dom"/>
</dbReference>
<dbReference type="InterPro" id="IPR004161">
    <property type="entry name" value="EFTu-like_2"/>
</dbReference>
<dbReference type="InterPro" id="IPR009000">
    <property type="entry name" value="Transl_B-barrel_sf"/>
</dbReference>
<evidence type="ECO:0000259" key="3">
    <source>
        <dbReference type="PROSITE" id="PS51722"/>
    </source>
</evidence>
<dbReference type="InterPro" id="IPR054696">
    <property type="entry name" value="GTP-eEF1A_C"/>
</dbReference>
<keyword evidence="2" id="KW-0342">GTP-binding</keyword>